<dbReference type="SUPFAM" id="SSF49723">
    <property type="entry name" value="Lipase/lipooxygenase domain (PLAT/LH2 domain)"/>
    <property type="match status" value="1"/>
</dbReference>
<dbReference type="PRINTS" id="PR00467">
    <property type="entry name" value="MAMLPOXGNASE"/>
</dbReference>
<evidence type="ECO:0000256" key="11">
    <source>
        <dbReference type="PIRSR" id="PIRSR601885-2"/>
    </source>
</evidence>
<keyword evidence="8 10" id="KW-0408">Iron</keyword>
<dbReference type="PROSITE" id="PS51393">
    <property type="entry name" value="LIPOXYGENASE_3"/>
    <property type="match status" value="1"/>
</dbReference>
<dbReference type="SMART" id="SM00308">
    <property type="entry name" value="LH2"/>
    <property type="match status" value="1"/>
</dbReference>
<comment type="subcellular location">
    <subcellularLocation>
        <location evidence="1">Cytoplasm</location>
    </subcellularLocation>
</comment>
<keyword evidence="9" id="KW-0443">Lipid metabolism</keyword>
<feature type="non-terminal residue" evidence="17">
    <location>
        <position position="1"/>
    </location>
</feature>
<feature type="site" description="Essential for stabilizing binding to COTL1" evidence="12">
    <location>
        <position position="110"/>
    </location>
</feature>
<dbReference type="InterPro" id="IPR001024">
    <property type="entry name" value="PLAT/LH2_dom"/>
</dbReference>
<dbReference type="InterPro" id="IPR000907">
    <property type="entry name" value="LipOase"/>
</dbReference>
<evidence type="ECO:0000256" key="5">
    <source>
        <dbReference type="ARBA" id="ARBA00022723"/>
    </source>
</evidence>
<comment type="caution">
    <text evidence="17">The sequence shown here is derived from an EMBL/GenBank/DDBJ whole genome shotgun (WGS) entry which is preliminary data.</text>
</comment>
<protein>
    <submittedName>
        <fullName evidence="17">LX15B lipoxygenase</fullName>
    </submittedName>
</protein>
<dbReference type="OrthoDB" id="407298at2759"/>
<comment type="caution">
    <text evidence="13">Lacks conserved residue(s) required for the propagation of feature annotation.</text>
</comment>
<comment type="cofactor">
    <cofactor evidence="10">
        <name>Fe cation</name>
        <dbReference type="ChEBI" id="CHEBI:24875"/>
    </cofactor>
    <text evidence="10">Binds 1 Fe cation per subunit.</text>
</comment>
<evidence type="ECO:0000256" key="8">
    <source>
        <dbReference type="ARBA" id="ARBA00023004"/>
    </source>
</evidence>
<name>A0A7K9SN20_9PICI</name>
<evidence type="ECO:0000256" key="10">
    <source>
        <dbReference type="PIRSR" id="PIRSR601885-1"/>
    </source>
</evidence>
<feature type="domain" description="Lipoxygenase" evidence="16">
    <location>
        <begin position="125"/>
        <end position="674"/>
    </location>
</feature>
<dbReference type="Gene3D" id="2.60.60.20">
    <property type="entry name" value="PLAT/LH2 domain"/>
    <property type="match status" value="1"/>
</dbReference>
<evidence type="ECO:0000259" key="15">
    <source>
        <dbReference type="PROSITE" id="PS50095"/>
    </source>
</evidence>
<evidence type="ECO:0000256" key="9">
    <source>
        <dbReference type="ARBA" id="ARBA00023098"/>
    </source>
</evidence>
<organism evidence="17 18">
    <name type="scientific">Galbula dea</name>
    <dbReference type="NCBI Taxonomy" id="1109041"/>
    <lineage>
        <taxon>Eukaryota</taxon>
        <taxon>Metazoa</taxon>
        <taxon>Chordata</taxon>
        <taxon>Craniata</taxon>
        <taxon>Vertebrata</taxon>
        <taxon>Euteleostomi</taxon>
        <taxon>Archelosauria</taxon>
        <taxon>Archosauria</taxon>
        <taxon>Dinosauria</taxon>
        <taxon>Saurischia</taxon>
        <taxon>Theropoda</taxon>
        <taxon>Coelurosauria</taxon>
        <taxon>Aves</taxon>
        <taxon>Neognathae</taxon>
        <taxon>Neoaves</taxon>
        <taxon>Telluraves</taxon>
        <taxon>Coraciimorphae</taxon>
        <taxon>Piciformes</taxon>
        <taxon>Galbulidae</taxon>
        <taxon>Galbula</taxon>
    </lineage>
</organism>
<keyword evidence="11" id="KW-0106">Calcium</keyword>
<feature type="binding site" evidence="10">
    <location>
        <position position="551"/>
    </location>
    <ligand>
        <name>Fe cation</name>
        <dbReference type="ChEBI" id="CHEBI:24875"/>
        <note>catalytic</note>
    </ligand>
</feature>
<evidence type="ECO:0000256" key="12">
    <source>
        <dbReference type="PIRSR" id="PIRSR601885-3"/>
    </source>
</evidence>
<evidence type="ECO:0000256" key="14">
    <source>
        <dbReference type="RuleBase" id="RU003974"/>
    </source>
</evidence>
<dbReference type="PANTHER" id="PTHR11771">
    <property type="entry name" value="LIPOXYGENASE"/>
    <property type="match status" value="1"/>
</dbReference>
<comment type="pathway">
    <text evidence="2">Lipid metabolism.</text>
</comment>
<proteinExistence type="inferred from homology"/>
<accession>A0A7K9SN20</accession>
<dbReference type="InterPro" id="IPR020833">
    <property type="entry name" value="LipOase_Fe_BS"/>
</dbReference>
<dbReference type="InterPro" id="IPR013819">
    <property type="entry name" value="LipOase_C"/>
</dbReference>
<feature type="domain" description="PLAT" evidence="15">
    <location>
        <begin position="2"/>
        <end position="125"/>
    </location>
</feature>
<dbReference type="Pfam" id="PF00305">
    <property type="entry name" value="Lipoxygenase"/>
    <property type="match status" value="1"/>
</dbReference>
<dbReference type="PROSITE" id="PS00711">
    <property type="entry name" value="LIPOXYGENASE_1"/>
    <property type="match status" value="1"/>
</dbReference>
<reference evidence="17 18" key="1">
    <citation type="submission" date="2019-09" db="EMBL/GenBank/DDBJ databases">
        <title>Bird 10,000 Genomes (B10K) Project - Family phase.</title>
        <authorList>
            <person name="Zhang G."/>
        </authorList>
    </citation>
    <scope>NUCLEOTIDE SEQUENCE [LARGE SCALE GENOMIC DNA]</scope>
    <source>
        <strain evidence="17">B10K-DU-001-62</strain>
        <tissue evidence="17">Muscle</tissue>
    </source>
</reference>
<dbReference type="AlphaFoldDB" id="A0A7K9SN20"/>
<keyword evidence="5 10" id="KW-0479">Metal-binding</keyword>
<dbReference type="InterPro" id="IPR036226">
    <property type="entry name" value="LipOase_C_sf"/>
</dbReference>
<feature type="binding site" evidence="11">
    <location>
        <position position="17"/>
    </location>
    <ligand>
        <name>Ca(2+)</name>
        <dbReference type="ChEBI" id="CHEBI:29108"/>
        <label>1</label>
    </ligand>
</feature>
<feature type="binding site" evidence="10">
    <location>
        <position position="371"/>
    </location>
    <ligand>
        <name>Fe cation</name>
        <dbReference type="ChEBI" id="CHEBI:24875"/>
        <note>catalytic</note>
    </ligand>
</feature>
<feature type="binding site" evidence="10">
    <location>
        <position position="674"/>
    </location>
    <ligand>
        <name>Fe cation</name>
        <dbReference type="ChEBI" id="CHEBI:24875"/>
        <note>catalytic</note>
    </ligand>
</feature>
<evidence type="ECO:0000259" key="16">
    <source>
        <dbReference type="PROSITE" id="PS51393"/>
    </source>
</evidence>
<evidence type="ECO:0000256" key="3">
    <source>
        <dbReference type="ARBA" id="ARBA00009419"/>
    </source>
</evidence>
<dbReference type="Pfam" id="PF01477">
    <property type="entry name" value="PLAT"/>
    <property type="match status" value="1"/>
</dbReference>
<feature type="non-terminal residue" evidence="17">
    <location>
        <position position="674"/>
    </location>
</feature>
<dbReference type="InterPro" id="IPR036392">
    <property type="entry name" value="PLAT/LH2_dom_sf"/>
</dbReference>
<evidence type="ECO:0000256" key="4">
    <source>
        <dbReference type="ARBA" id="ARBA00022490"/>
    </source>
</evidence>
<keyword evidence="18" id="KW-1185">Reference proteome</keyword>
<dbReference type="Proteomes" id="UP000566440">
    <property type="component" value="Unassembled WGS sequence"/>
</dbReference>
<feature type="binding site" evidence="11">
    <location>
        <position position="39"/>
    </location>
    <ligand>
        <name>Ca(2+)</name>
        <dbReference type="ChEBI" id="CHEBI:29108"/>
        <label>2</label>
    </ligand>
</feature>
<dbReference type="GO" id="GO:0034440">
    <property type="term" value="P:lipid oxidation"/>
    <property type="evidence" value="ECO:0007669"/>
    <property type="project" value="InterPro"/>
</dbReference>
<dbReference type="GO" id="GO:0016702">
    <property type="term" value="F:oxidoreductase activity, acting on single donors with incorporation of molecular oxygen, incorporation of two atoms of oxygen"/>
    <property type="evidence" value="ECO:0007669"/>
    <property type="project" value="InterPro"/>
</dbReference>
<sequence length="674" mass="75525">MATYCVRVATGPQPLAGTMDSVAITLVGTHGCSPRTPLDGWGPDFTCGSRSRYLVSCPRALGQLLLVQVHKEPFGSLPESNWYLESISEMSDVGDPKVPPGPFHFPCYRWLQGYGTWELPEGTARTPAQESHPMLQRLRRRYLMEQRRRFRLATFAPGLPWALPLGSAPDPDLAYSLPKAAAFYLRGGSANLESKLRGFLDRPSSWPSLEAITRVFCCFQTPVTEYVVQHWQDDAFFGGQYLSGVNPVLLRRCSCLPPNFPLTPDMVAPSLGPSTSLQREMEEGNIYLADYGVLEGIPTALIDGRQTFLAAPLCLLHQQPQGQLLPLAIQLSQQPGPLSPIFLPQDPPWVWALAKAWVRSAEFQVHEALTHLLRSHLLGEVYALATLRHLPPQHPIFKLLVPHTRFTVHIATLARKFLLNPGGVFDKAVAVGRRGLLQLVARGLQELHYSALVLPRDLHRRGVTRTRCYHFADDAKCIWAAIRSFVKGIVKLYYKSDQEVQEDHELQAWVGEIFQKGFLGRRSSGVPSCLRSIPQLVTFLTMIIFNCSAHHAATNSGQFELGAFVPNMPSAMRQPPPQSKEPLSQEQFLEALPAMNTSVITLGVLWVLRNEPFDMRPLGCYPERHFTEPIPQQLIRAFQRRLASISCRIRKRNRELELPYSYLDPAAIENSVAI</sequence>
<dbReference type="Gene3D" id="3.10.450.60">
    <property type="match status" value="1"/>
</dbReference>
<dbReference type="PRINTS" id="PR00087">
    <property type="entry name" value="LIPOXYGENASE"/>
</dbReference>
<evidence type="ECO:0000256" key="13">
    <source>
        <dbReference type="PROSITE-ProRule" id="PRU00152"/>
    </source>
</evidence>
<evidence type="ECO:0000256" key="6">
    <source>
        <dbReference type="ARBA" id="ARBA00022964"/>
    </source>
</evidence>
<evidence type="ECO:0000313" key="17">
    <source>
        <dbReference type="EMBL" id="NXI37605.1"/>
    </source>
</evidence>
<dbReference type="EMBL" id="VWZX01002805">
    <property type="protein sequence ID" value="NXI37605.1"/>
    <property type="molecule type" value="Genomic_DNA"/>
</dbReference>
<gene>
    <name evidence="17" type="primary">Alox15b</name>
    <name evidence="17" type="ORF">GALDEA_R15418</name>
</gene>
<dbReference type="PROSITE" id="PS50095">
    <property type="entry name" value="PLAT"/>
    <property type="match status" value="1"/>
</dbReference>
<evidence type="ECO:0000256" key="1">
    <source>
        <dbReference type="ARBA" id="ARBA00004496"/>
    </source>
</evidence>
<keyword evidence="6 14" id="KW-0223">Dioxygenase</keyword>
<evidence type="ECO:0000256" key="2">
    <source>
        <dbReference type="ARBA" id="ARBA00005189"/>
    </source>
</evidence>
<keyword evidence="4" id="KW-0963">Cytoplasm</keyword>
<dbReference type="SUPFAM" id="SSF48484">
    <property type="entry name" value="Lipoxigenase"/>
    <property type="match status" value="1"/>
</dbReference>
<dbReference type="InterPro" id="IPR001885">
    <property type="entry name" value="LipOase_mml"/>
</dbReference>
<dbReference type="FunFam" id="1.20.245.10:FF:000001">
    <property type="entry name" value="Arachidonate 5-lipoxygenase a"/>
    <property type="match status" value="1"/>
</dbReference>
<evidence type="ECO:0000256" key="7">
    <source>
        <dbReference type="ARBA" id="ARBA00023002"/>
    </source>
</evidence>
<dbReference type="GO" id="GO:0005506">
    <property type="term" value="F:iron ion binding"/>
    <property type="evidence" value="ECO:0007669"/>
    <property type="project" value="InterPro"/>
</dbReference>
<feature type="binding site" evidence="10">
    <location>
        <position position="376"/>
    </location>
    <ligand>
        <name>Fe cation</name>
        <dbReference type="ChEBI" id="CHEBI:24875"/>
        <note>catalytic</note>
    </ligand>
</feature>
<keyword evidence="7 14" id="KW-0560">Oxidoreductase</keyword>
<evidence type="ECO:0000313" key="18">
    <source>
        <dbReference type="Proteomes" id="UP000566440"/>
    </source>
</evidence>
<dbReference type="GO" id="GO:0005737">
    <property type="term" value="C:cytoplasm"/>
    <property type="evidence" value="ECO:0007669"/>
    <property type="project" value="UniProtKB-SubCell"/>
</dbReference>
<dbReference type="Gene3D" id="1.20.245.10">
    <property type="entry name" value="Lipoxygenase-1, Domain 5"/>
    <property type="match status" value="1"/>
</dbReference>
<comment type="similarity">
    <text evidence="3 14">Belongs to the lipoxygenase family.</text>
</comment>